<evidence type="ECO:0000313" key="2">
    <source>
        <dbReference type="EnsemblPlants" id="KQK02976"/>
    </source>
</evidence>
<reference evidence="1 2" key="1">
    <citation type="journal article" date="2010" name="Nature">
        <title>Genome sequencing and analysis of the model grass Brachypodium distachyon.</title>
        <authorList>
            <consortium name="International Brachypodium Initiative"/>
        </authorList>
    </citation>
    <scope>NUCLEOTIDE SEQUENCE [LARGE SCALE GENOMIC DNA]</scope>
    <source>
        <strain evidence="1 2">Bd21</strain>
    </source>
</reference>
<proteinExistence type="predicted"/>
<reference evidence="1" key="2">
    <citation type="submission" date="2017-06" db="EMBL/GenBank/DDBJ databases">
        <title>WGS assembly of Brachypodium distachyon.</title>
        <authorList>
            <consortium name="The International Brachypodium Initiative"/>
            <person name="Lucas S."/>
            <person name="Harmon-Smith M."/>
            <person name="Lail K."/>
            <person name="Tice H."/>
            <person name="Grimwood J."/>
            <person name="Bruce D."/>
            <person name="Barry K."/>
            <person name="Shu S."/>
            <person name="Lindquist E."/>
            <person name="Wang M."/>
            <person name="Pitluck S."/>
            <person name="Vogel J.P."/>
            <person name="Garvin D.F."/>
            <person name="Mockler T.C."/>
            <person name="Schmutz J."/>
            <person name="Rokhsar D."/>
            <person name="Bevan M.W."/>
        </authorList>
    </citation>
    <scope>NUCLEOTIDE SEQUENCE</scope>
    <source>
        <strain evidence="1">Bd21</strain>
    </source>
</reference>
<sequence>MGAMSRRVLPSCRALCYFCPTFGPYPFNPLRGTRRSSPRSTSCHRYCQSCPLAFENGCFCSNVWEFANWETLPLCLKKSNI</sequence>
<gene>
    <name evidence="1" type="ORF">BRADI_2g04733v3</name>
</gene>
<reference evidence="2" key="3">
    <citation type="submission" date="2018-08" db="UniProtKB">
        <authorList>
            <consortium name="EnsemblPlants"/>
        </authorList>
    </citation>
    <scope>IDENTIFICATION</scope>
    <source>
        <strain evidence="2">cv. Bd21</strain>
    </source>
</reference>
<name>A0A0Q3FUA5_BRADI</name>
<dbReference type="EnsemblPlants" id="KQK02976">
    <property type="protein sequence ID" value="KQK02976"/>
    <property type="gene ID" value="BRADI_2g04733v3"/>
</dbReference>
<dbReference type="Proteomes" id="UP000008810">
    <property type="component" value="Chromosome 2"/>
</dbReference>
<dbReference type="AlphaFoldDB" id="A0A0Q3FUA5"/>
<dbReference type="Gramene" id="KQK02976">
    <property type="protein sequence ID" value="KQK02976"/>
    <property type="gene ID" value="BRADI_2g04733v3"/>
</dbReference>
<dbReference type="InParanoid" id="A0A0Q3FUA5"/>
<accession>A0A0Q3FUA5</accession>
<evidence type="ECO:0000313" key="3">
    <source>
        <dbReference type="Proteomes" id="UP000008810"/>
    </source>
</evidence>
<protein>
    <submittedName>
        <fullName evidence="1 2">Uncharacterized protein</fullName>
    </submittedName>
</protein>
<evidence type="ECO:0000313" key="1">
    <source>
        <dbReference type="EMBL" id="KQK02976.2"/>
    </source>
</evidence>
<organism evidence="1">
    <name type="scientific">Brachypodium distachyon</name>
    <name type="common">Purple false brome</name>
    <name type="synonym">Trachynia distachya</name>
    <dbReference type="NCBI Taxonomy" id="15368"/>
    <lineage>
        <taxon>Eukaryota</taxon>
        <taxon>Viridiplantae</taxon>
        <taxon>Streptophyta</taxon>
        <taxon>Embryophyta</taxon>
        <taxon>Tracheophyta</taxon>
        <taxon>Spermatophyta</taxon>
        <taxon>Magnoliopsida</taxon>
        <taxon>Liliopsida</taxon>
        <taxon>Poales</taxon>
        <taxon>Poaceae</taxon>
        <taxon>BOP clade</taxon>
        <taxon>Pooideae</taxon>
        <taxon>Stipodae</taxon>
        <taxon>Brachypodieae</taxon>
        <taxon>Brachypodium</taxon>
    </lineage>
</organism>
<dbReference type="EMBL" id="CM000881">
    <property type="protein sequence ID" value="KQK02976.2"/>
    <property type="molecule type" value="Genomic_DNA"/>
</dbReference>
<keyword evidence="3" id="KW-1185">Reference proteome</keyword>